<evidence type="ECO:0008006" key="3">
    <source>
        <dbReference type="Google" id="ProtNLM"/>
    </source>
</evidence>
<evidence type="ECO:0000313" key="2">
    <source>
        <dbReference type="Proteomes" id="UP001302100"/>
    </source>
</evidence>
<dbReference type="Pfam" id="PF11753">
    <property type="entry name" value="DUF3310"/>
    <property type="match status" value="1"/>
</dbReference>
<protein>
    <recommendedName>
        <fullName evidence="3">Nucleotide kinase</fullName>
    </recommendedName>
</protein>
<evidence type="ECO:0000313" key="1">
    <source>
        <dbReference type="EMBL" id="WNV46633.1"/>
    </source>
</evidence>
<organism evidence="1 2">
    <name type="scientific">Escherichia phage Sekstaphage-1</name>
    <dbReference type="NCBI Taxonomy" id="3076820"/>
    <lineage>
        <taxon>Viruses</taxon>
        <taxon>Duplodnaviria</taxon>
        <taxon>Heunggongvirae</taxon>
        <taxon>Uroviricota</taxon>
        <taxon>Caudoviricetes</taxon>
        <taxon>Autographivirales</taxon>
        <taxon>Autotranscriptaviridae</taxon>
        <taxon>Studiervirinae</taxon>
        <taxon>Teetrevirus</taxon>
        <taxon>Teetrevirus sekstaphage1</taxon>
    </lineage>
</organism>
<dbReference type="Pfam" id="PF06726">
    <property type="entry name" value="BC10"/>
    <property type="match status" value="1"/>
</dbReference>
<keyword evidence="2" id="KW-1185">Reference proteome</keyword>
<reference evidence="1 2" key="1">
    <citation type="submission" date="2023-09" db="EMBL/GenBank/DDBJ databases">
        <title>Sekstaphage-1, isolated from a poly-specific therapeutic phage cocktail, is a close relative of T3 with an expanded host range.</title>
        <authorList>
            <person name="Kotovskaya O."/>
            <person name="Yarema P."/>
            <person name="Skutel M."/>
            <person name="Belova V."/>
            <person name="Korostin D."/>
            <person name="Severinov K."/>
            <person name="Isaev A."/>
        </authorList>
    </citation>
    <scope>NUCLEOTIDE SEQUENCE [LARGE SCALE GENOMIC DNA]</scope>
</reference>
<dbReference type="Proteomes" id="UP001302100">
    <property type="component" value="Segment"/>
</dbReference>
<gene>
    <name evidence="1" type="ORF">sekstaphage1_p10</name>
</gene>
<name>A0AA96PPH2_9CAUD</name>
<proteinExistence type="predicted"/>
<sequence length="189" mass="21769">MRLHFNTSNGIFSVRREDRSTAVASERNAKLPLIGSVVPLSPRVHLLITRGEFIKAMNKKRPHLEAVVTYWPRIRLFIKWIKEVLPNNLIPLPKADVKTQNVEAPKPEVKSDVTHPNHYMLFDNVEAIEIIARSMTVEQFKGYVLGNILKYRLRAGKKSELATMEKDLKKAAFYQELFDKHRGLCYDAS</sequence>
<dbReference type="EMBL" id="OR545379">
    <property type="protein sequence ID" value="WNV46633.1"/>
    <property type="molecule type" value="Genomic_DNA"/>
</dbReference>
<accession>A0AA96PPH2</accession>
<dbReference type="InterPro" id="IPR021739">
    <property type="entry name" value="SaV-like"/>
</dbReference>